<keyword evidence="2" id="KW-1133">Transmembrane helix</keyword>
<name>A0A2Z6N0P3_TRISU</name>
<dbReference type="EMBL" id="DF973711">
    <property type="protein sequence ID" value="GAU38344.1"/>
    <property type="molecule type" value="Genomic_DNA"/>
</dbReference>
<dbReference type="GO" id="GO:0005524">
    <property type="term" value="F:ATP binding"/>
    <property type="evidence" value="ECO:0007669"/>
    <property type="project" value="InterPro"/>
</dbReference>
<proteinExistence type="predicted"/>
<keyword evidence="6" id="KW-1185">Reference proteome</keyword>
<gene>
    <name evidence="5" type="ORF">TSUD_395980</name>
</gene>
<evidence type="ECO:0000256" key="2">
    <source>
        <dbReference type="ARBA" id="ARBA00022989"/>
    </source>
</evidence>
<protein>
    <submittedName>
        <fullName evidence="5">Uncharacterized protein</fullName>
    </submittedName>
</protein>
<dbReference type="GO" id="GO:0016020">
    <property type="term" value="C:membrane"/>
    <property type="evidence" value="ECO:0007669"/>
    <property type="project" value="InterPro"/>
</dbReference>
<feature type="region of interest" description="Disordered" evidence="4">
    <location>
        <begin position="222"/>
        <end position="242"/>
    </location>
</feature>
<dbReference type="AlphaFoldDB" id="A0A2Z6N0P3"/>
<dbReference type="Proteomes" id="UP000242715">
    <property type="component" value="Unassembled WGS sequence"/>
</dbReference>
<dbReference type="InterPro" id="IPR036640">
    <property type="entry name" value="ABC1_TM_sf"/>
</dbReference>
<evidence type="ECO:0000313" key="6">
    <source>
        <dbReference type="Proteomes" id="UP000242715"/>
    </source>
</evidence>
<sequence length="300" mass="34079">MVLMQGMVQMKFLKGFSADAKVMYEEASQVANDAVSSIRSVASFCVESKVMDMYRKKKCLGPEKQGTRLGLVSGIGLPKGEILKIPFEGVEIKSGVDAQLTDYVKKDFYYSLSRFYESVVTAKRRRTSGRLPEKYFWSAGNLPINERMIHYFLTYVLVPKSSNHASINDMEMQLLYAIKNQEMVNLNNELCYSMTVNDCEISTAVINRKMGVIYDSVGHTISYMDDEESPPPPQQPPHAEPTNQMLMDFMTQGFNQITLQFGSLHAEFGNLRQDMVGISLRMDRFEAFQRGEGHDDMNQD</sequence>
<reference evidence="6" key="1">
    <citation type="journal article" date="2017" name="Front. Plant Sci.">
        <title>Climate Clever Clovers: New Paradigm to Reduce the Environmental Footprint of Ruminants by Breeding Low Methanogenic Forages Utilizing Haplotype Variation.</title>
        <authorList>
            <person name="Kaur P."/>
            <person name="Appels R."/>
            <person name="Bayer P.E."/>
            <person name="Keeble-Gagnere G."/>
            <person name="Wang J."/>
            <person name="Hirakawa H."/>
            <person name="Shirasawa K."/>
            <person name="Vercoe P."/>
            <person name="Stefanova K."/>
            <person name="Durmic Z."/>
            <person name="Nichols P."/>
            <person name="Revell C."/>
            <person name="Isobe S.N."/>
            <person name="Edwards D."/>
            <person name="Erskine W."/>
        </authorList>
    </citation>
    <scope>NUCLEOTIDE SEQUENCE [LARGE SCALE GENOMIC DNA]</scope>
    <source>
        <strain evidence="6">cv. Daliak</strain>
    </source>
</reference>
<evidence type="ECO:0000256" key="1">
    <source>
        <dbReference type="ARBA" id="ARBA00022692"/>
    </source>
</evidence>
<organism evidence="5 6">
    <name type="scientific">Trifolium subterraneum</name>
    <name type="common">Subterranean clover</name>
    <dbReference type="NCBI Taxonomy" id="3900"/>
    <lineage>
        <taxon>Eukaryota</taxon>
        <taxon>Viridiplantae</taxon>
        <taxon>Streptophyta</taxon>
        <taxon>Embryophyta</taxon>
        <taxon>Tracheophyta</taxon>
        <taxon>Spermatophyta</taxon>
        <taxon>Magnoliopsida</taxon>
        <taxon>eudicotyledons</taxon>
        <taxon>Gunneridae</taxon>
        <taxon>Pentapetalae</taxon>
        <taxon>rosids</taxon>
        <taxon>fabids</taxon>
        <taxon>Fabales</taxon>
        <taxon>Fabaceae</taxon>
        <taxon>Papilionoideae</taxon>
        <taxon>50 kb inversion clade</taxon>
        <taxon>NPAAA clade</taxon>
        <taxon>Hologalegina</taxon>
        <taxon>IRL clade</taxon>
        <taxon>Trifolieae</taxon>
        <taxon>Trifolium</taxon>
    </lineage>
</organism>
<evidence type="ECO:0000256" key="3">
    <source>
        <dbReference type="ARBA" id="ARBA00023136"/>
    </source>
</evidence>
<keyword evidence="1" id="KW-0812">Transmembrane</keyword>
<evidence type="ECO:0000256" key="4">
    <source>
        <dbReference type="SAM" id="MobiDB-lite"/>
    </source>
</evidence>
<accession>A0A2Z6N0P3</accession>
<keyword evidence="3" id="KW-0472">Membrane</keyword>
<evidence type="ECO:0000313" key="5">
    <source>
        <dbReference type="EMBL" id="GAU38344.1"/>
    </source>
</evidence>
<dbReference type="Gene3D" id="1.20.1560.10">
    <property type="entry name" value="ABC transporter type 1, transmembrane domain"/>
    <property type="match status" value="1"/>
</dbReference>
<dbReference type="OrthoDB" id="1436797at2759"/>
<feature type="compositionally biased region" description="Pro residues" evidence="4">
    <location>
        <begin position="230"/>
        <end position="239"/>
    </location>
</feature>